<organism evidence="2 3">
    <name type="scientific">Rhodoferax potami</name>
    <dbReference type="NCBI Taxonomy" id="3068338"/>
    <lineage>
        <taxon>Bacteria</taxon>
        <taxon>Pseudomonadati</taxon>
        <taxon>Pseudomonadota</taxon>
        <taxon>Betaproteobacteria</taxon>
        <taxon>Burkholderiales</taxon>
        <taxon>Comamonadaceae</taxon>
        <taxon>Rhodoferax</taxon>
    </lineage>
</organism>
<feature type="domain" description="Transposase IS200-like" evidence="1">
    <location>
        <begin position="9"/>
        <end position="123"/>
    </location>
</feature>
<dbReference type="SUPFAM" id="SSF143422">
    <property type="entry name" value="Transposase IS200-like"/>
    <property type="match status" value="1"/>
</dbReference>
<gene>
    <name evidence="2" type="ORF">RAE19_12950</name>
</gene>
<dbReference type="RefSeq" id="WP_313875279.1">
    <property type="nucleotide sequence ID" value="NZ_JAVBIK010000001.1"/>
</dbReference>
<keyword evidence="3" id="KW-1185">Reference proteome</keyword>
<dbReference type="InterPro" id="IPR036515">
    <property type="entry name" value="Transposase_17_sf"/>
</dbReference>
<dbReference type="EMBL" id="JAVBIK010000001">
    <property type="protein sequence ID" value="MDT7519607.1"/>
    <property type="molecule type" value="Genomic_DNA"/>
</dbReference>
<name>A0ABU3KQA8_9BURK</name>
<dbReference type="Proteomes" id="UP001321700">
    <property type="component" value="Unassembled WGS sequence"/>
</dbReference>
<proteinExistence type="predicted"/>
<dbReference type="PANTHER" id="PTHR34322">
    <property type="entry name" value="TRANSPOSASE, Y1_TNP DOMAIN-CONTAINING"/>
    <property type="match status" value="1"/>
</dbReference>
<reference evidence="2 3" key="1">
    <citation type="submission" date="2023-08" db="EMBL/GenBank/DDBJ databases">
        <title>Rhodoferax potami sp. nov. and Rhodoferax mekongensis sp. nov., isolated from the Mekong River in Thailand.</title>
        <authorList>
            <person name="Kitikhun S."/>
            <person name="Charoenyingcharoen P."/>
            <person name="Siriarchawattana P."/>
            <person name="Likhitrattanapisal S."/>
            <person name="Nilsakha T."/>
            <person name="Chanpet A."/>
            <person name="Rattanawaree P."/>
            <person name="Ingsriswang S."/>
        </authorList>
    </citation>
    <scope>NUCLEOTIDE SEQUENCE [LARGE SCALE GENOMIC DNA]</scope>
    <source>
        <strain evidence="2 3">TBRC 17660</strain>
    </source>
</reference>
<dbReference type="InterPro" id="IPR002686">
    <property type="entry name" value="Transposase_17"/>
</dbReference>
<protein>
    <submittedName>
        <fullName evidence="2">Transposase</fullName>
    </submittedName>
</protein>
<dbReference type="PANTHER" id="PTHR34322:SF2">
    <property type="entry name" value="TRANSPOSASE IS200-LIKE DOMAIN-CONTAINING PROTEIN"/>
    <property type="match status" value="1"/>
</dbReference>
<evidence type="ECO:0000259" key="1">
    <source>
        <dbReference type="SMART" id="SM01321"/>
    </source>
</evidence>
<comment type="caution">
    <text evidence="2">The sequence shown here is derived from an EMBL/GenBank/DDBJ whole genome shotgun (WGS) entry which is preliminary data.</text>
</comment>
<evidence type="ECO:0000313" key="3">
    <source>
        <dbReference type="Proteomes" id="UP001321700"/>
    </source>
</evidence>
<evidence type="ECO:0000313" key="2">
    <source>
        <dbReference type="EMBL" id="MDT7519607.1"/>
    </source>
</evidence>
<dbReference type="SMART" id="SM01321">
    <property type="entry name" value="Y1_Tnp"/>
    <property type="match status" value="1"/>
</dbReference>
<dbReference type="Gene3D" id="3.30.70.1290">
    <property type="entry name" value="Transposase IS200-like"/>
    <property type="match status" value="1"/>
</dbReference>
<dbReference type="Pfam" id="PF01797">
    <property type="entry name" value="Y1_Tnp"/>
    <property type="match status" value="1"/>
</dbReference>
<accession>A0ABU3KQA8</accession>
<sequence>MARLPRLSIAGHLHHVLQRGAHGQAVCRDTEDFEAFLSALDSAAEANHVAVHGYVVLADHFHLLVTPASAEGLPGLMQALGRSYVRYFNRRYERRGTLWEGRFKSAVLQPRYLLPVLTYFDTHALRHGEGAAPADYAWSTHAHYSGARVDKRIATHPAYWGLGNTPFAREAQYQAAVQEGLNSVQLGEITEAVIGGWALGDAAFVADLQKNSARRLTKKAPGRPALHVKT</sequence>